<dbReference type="EMBL" id="HADX01015454">
    <property type="protein sequence ID" value="SBP37686.1"/>
    <property type="molecule type" value="Transcribed_RNA"/>
</dbReference>
<keyword evidence="1" id="KW-1133">Transmembrane helix</keyword>
<name>A0A1A7Z5R5_9TELE</name>
<reference evidence="2" key="1">
    <citation type="submission" date="2016-05" db="EMBL/GenBank/DDBJ databases">
        <authorList>
            <person name="Lavstsen T."/>
            <person name="Jespersen J.S."/>
        </authorList>
    </citation>
    <scope>NUCLEOTIDE SEQUENCE</scope>
    <source>
        <tissue evidence="2">Brain</tissue>
    </source>
</reference>
<evidence type="ECO:0000313" key="2">
    <source>
        <dbReference type="EMBL" id="SBP37686.1"/>
    </source>
</evidence>
<gene>
    <name evidence="2" type="primary">Nfu_g_1_016582</name>
</gene>
<protein>
    <submittedName>
        <fullName evidence="2">Uncharacterized protein</fullName>
    </submittedName>
</protein>
<dbReference type="AlphaFoldDB" id="A0A1A7Z5R5"/>
<organism evidence="2">
    <name type="scientific">Iconisemion striatum</name>
    <dbReference type="NCBI Taxonomy" id="60296"/>
    <lineage>
        <taxon>Eukaryota</taxon>
        <taxon>Metazoa</taxon>
        <taxon>Chordata</taxon>
        <taxon>Craniata</taxon>
        <taxon>Vertebrata</taxon>
        <taxon>Euteleostomi</taxon>
        <taxon>Actinopterygii</taxon>
        <taxon>Neopterygii</taxon>
        <taxon>Teleostei</taxon>
        <taxon>Neoteleostei</taxon>
        <taxon>Acanthomorphata</taxon>
        <taxon>Ovalentaria</taxon>
        <taxon>Atherinomorphae</taxon>
        <taxon>Cyprinodontiformes</taxon>
        <taxon>Nothobranchiidae</taxon>
        <taxon>Iconisemion</taxon>
    </lineage>
</organism>
<sequence>MKLKEKKRTSNHNRRQTKVNIGSFLNHESSETNMILIGCSPNDYPIALVSTTLICFVCACFSFPWVCNYF</sequence>
<accession>A0A1A7Z5R5</accession>
<feature type="transmembrane region" description="Helical" evidence="1">
    <location>
        <begin position="44"/>
        <end position="66"/>
    </location>
</feature>
<evidence type="ECO:0000256" key="1">
    <source>
        <dbReference type="SAM" id="Phobius"/>
    </source>
</evidence>
<keyword evidence="1" id="KW-0472">Membrane</keyword>
<reference evidence="2" key="2">
    <citation type="submission" date="2016-06" db="EMBL/GenBank/DDBJ databases">
        <title>The genome of a short-lived fish provides insights into sex chromosome evolution and the genetic control of aging.</title>
        <authorList>
            <person name="Reichwald K."/>
            <person name="Felder M."/>
            <person name="Petzold A."/>
            <person name="Koch P."/>
            <person name="Groth M."/>
            <person name="Platzer M."/>
        </authorList>
    </citation>
    <scope>NUCLEOTIDE SEQUENCE</scope>
    <source>
        <tissue evidence="2">Brain</tissue>
    </source>
</reference>
<keyword evidence="1" id="KW-0812">Transmembrane</keyword>
<proteinExistence type="predicted"/>